<dbReference type="EMBL" id="LDRT01000049">
    <property type="protein sequence ID" value="KTR94674.1"/>
    <property type="molecule type" value="Genomic_DNA"/>
</dbReference>
<dbReference type="PATRIC" id="fig|2033.6.peg.2699"/>
<dbReference type="Proteomes" id="UP000075025">
    <property type="component" value="Unassembled WGS sequence"/>
</dbReference>
<comment type="caution">
    <text evidence="1">The sequence shown here is derived from an EMBL/GenBank/DDBJ whole genome shotgun (WGS) entry which is preliminary data.</text>
</comment>
<gene>
    <name evidence="1" type="ORF">NS220_08420</name>
</gene>
<name>A0A147EXH1_MICTE</name>
<sequence>MKVIASWFYTHGPDETGAYAQVRGDVASEEFRDVYRRCIATFFATARRAEPTARLLLFSNVVWDSSASAIAGEVADLLTTLHVDIVTLPYSHMPPTSWPAAWRNQFFVFDVLKWADHNLTSLDQILVLDSDVVWTGAPLTERMWEEVGIQGALTLKIDYPEDHVVNGLSRREMTIKMAPGWQNQGVLDYSGGEFVALRGDVIGSVYEQAASILAEHFLLSGGGVKYAFEEAHVLSVAYSQLGIPVGGANRFIKRIWTQPLKPRNQDPSDLHLALWHLPAEKRYGIRRLYKRTRRLGASTSGLNYGDEGKVLRLMARVLGVPRNTMIKWVSDVSRAMLARLKGK</sequence>
<proteinExistence type="predicted"/>
<dbReference type="AlphaFoldDB" id="A0A147EXH1"/>
<dbReference type="OrthoDB" id="7605130at2"/>
<evidence type="ECO:0000313" key="2">
    <source>
        <dbReference type="Proteomes" id="UP000075025"/>
    </source>
</evidence>
<accession>A0A147EXH1</accession>
<organism evidence="1 2">
    <name type="scientific">Microbacterium testaceum</name>
    <name type="common">Aureobacterium testaceum</name>
    <name type="synonym">Brevibacterium testaceum</name>
    <dbReference type="NCBI Taxonomy" id="2033"/>
    <lineage>
        <taxon>Bacteria</taxon>
        <taxon>Bacillati</taxon>
        <taxon>Actinomycetota</taxon>
        <taxon>Actinomycetes</taxon>
        <taxon>Micrococcales</taxon>
        <taxon>Microbacteriaceae</taxon>
        <taxon>Microbacterium</taxon>
    </lineage>
</organism>
<reference evidence="1 2" key="1">
    <citation type="journal article" date="2016" name="Front. Microbiol.">
        <title>Genomic Resource of Rice Seed Associated Bacteria.</title>
        <authorList>
            <person name="Midha S."/>
            <person name="Bansal K."/>
            <person name="Sharma S."/>
            <person name="Kumar N."/>
            <person name="Patil P.P."/>
            <person name="Chaudhry V."/>
            <person name="Patil P.B."/>
        </authorList>
    </citation>
    <scope>NUCLEOTIDE SEQUENCE [LARGE SCALE GENOMIC DNA]</scope>
    <source>
        <strain evidence="1 2">NS220</strain>
    </source>
</reference>
<protein>
    <submittedName>
        <fullName evidence="1">Uncharacterized protein</fullName>
    </submittedName>
</protein>
<dbReference type="RefSeq" id="WP_058623622.1">
    <property type="nucleotide sequence ID" value="NZ_LDRT01000049.1"/>
</dbReference>
<evidence type="ECO:0000313" key="1">
    <source>
        <dbReference type="EMBL" id="KTR94674.1"/>
    </source>
</evidence>